<feature type="domain" description="YheO-like" evidence="1">
    <location>
        <begin position="5"/>
        <end position="115"/>
    </location>
</feature>
<evidence type="ECO:0000259" key="2">
    <source>
        <dbReference type="Pfam" id="PF13309"/>
    </source>
</evidence>
<feature type="domain" description="Transcriptional regulator DauR-like HTH" evidence="2">
    <location>
        <begin position="147"/>
        <end position="207"/>
    </location>
</feature>
<dbReference type="InterPro" id="IPR013559">
    <property type="entry name" value="YheO"/>
</dbReference>
<gene>
    <name evidence="3" type="ORF">ERS852582_02112</name>
</gene>
<evidence type="ECO:0000313" key="4">
    <source>
        <dbReference type="Proteomes" id="UP000095649"/>
    </source>
</evidence>
<dbReference type="AlphaFoldDB" id="A0A173UGJ6"/>
<dbReference type="InterPro" id="IPR039445">
    <property type="entry name" value="DauR-like_HTH"/>
</dbReference>
<sequence length="211" mass="22961">MDARLEPYRVVVSFLGEALGPDYEVVLHDLTSEDGTIVAIVNNHISGRTEGAPLSNMALRFIQERMYEKQDYLAGYQGASQAKGRLRSSTMFIKDNGQLIGMLCINFDTGKYSRIAQELLALCGAHTEPSSTGIGVENFVSSLPDAVQNAIAEVTGSAGLPPDRLTMEEKIRIVESLHHAGIFYMKGAVSEVAAQLGSSEATIYRYLSKLK</sequence>
<dbReference type="Proteomes" id="UP000095649">
    <property type="component" value="Unassembled WGS sequence"/>
</dbReference>
<dbReference type="InterPro" id="IPR039446">
    <property type="entry name" value="DauR-like"/>
</dbReference>
<reference evidence="3 4" key="1">
    <citation type="submission" date="2015-09" db="EMBL/GenBank/DDBJ databases">
        <authorList>
            <consortium name="Pathogen Informatics"/>
        </authorList>
    </citation>
    <scope>NUCLEOTIDE SEQUENCE [LARGE SCALE GENOMIC DNA]</scope>
    <source>
        <strain evidence="3 4">2789STDY5834970</strain>
    </source>
</reference>
<dbReference type="Pfam" id="PF08348">
    <property type="entry name" value="PAS_6"/>
    <property type="match status" value="1"/>
</dbReference>
<evidence type="ECO:0000313" key="3">
    <source>
        <dbReference type="EMBL" id="CUN13969.1"/>
    </source>
</evidence>
<dbReference type="PANTHER" id="PTHR35568">
    <property type="entry name" value="TRANSCRIPTIONAL REGULATOR DAUR"/>
    <property type="match status" value="1"/>
</dbReference>
<name>A0A173UGJ6_9FIRM</name>
<accession>A0A173UGJ6</accession>
<dbReference type="OrthoDB" id="9796595at2"/>
<organism evidence="3 4">
    <name type="scientific">Faecalibacterium prausnitzii</name>
    <dbReference type="NCBI Taxonomy" id="853"/>
    <lineage>
        <taxon>Bacteria</taxon>
        <taxon>Bacillati</taxon>
        <taxon>Bacillota</taxon>
        <taxon>Clostridia</taxon>
        <taxon>Eubacteriales</taxon>
        <taxon>Oscillospiraceae</taxon>
        <taxon>Faecalibacterium</taxon>
    </lineage>
</organism>
<evidence type="ECO:0000259" key="1">
    <source>
        <dbReference type="Pfam" id="PF08348"/>
    </source>
</evidence>
<proteinExistence type="predicted"/>
<protein>
    <submittedName>
        <fullName evidence="3">Uncharacterized protein conserved in bacteria</fullName>
    </submittedName>
</protein>
<dbReference type="PANTHER" id="PTHR35568:SF1">
    <property type="entry name" value="TRANSCRIPTIONAL REGULATOR DAUR"/>
    <property type="match status" value="1"/>
</dbReference>
<dbReference type="RefSeq" id="WP_055186492.1">
    <property type="nucleotide sequence ID" value="NZ_CYXN01000020.1"/>
</dbReference>
<dbReference type="Pfam" id="PF13309">
    <property type="entry name" value="HTH_22"/>
    <property type="match status" value="1"/>
</dbReference>
<dbReference type="EMBL" id="CYXN01000020">
    <property type="protein sequence ID" value="CUN13969.1"/>
    <property type="molecule type" value="Genomic_DNA"/>
</dbReference>